<sequence>MVNLTVTRLLRDRALADPDGVALIVRGSAPLTYGQWEERSTEIANGLLGRGVTRGDRVGLVFGSGDWTDYAVAFFGVLKAGAAAVPLSDRLAPADLRFMLGHCGAAGVVHAEGADAPAEGWTVTPEVLRAEGASVSAAVSAAETSHERADPDPGDLAQILYTSGTTGRPKGVAANHANLAHGCGGRRRPFAHSRHLVHAFPIGTNAGQTMLINALDAHPAVVTLPRFTPGRFAALIESYRAGTVFLVPAMAIELLNAGVAERHDLSSVLLLGSAAAPLPSTVAEALTGAFPNATITNYYTSTEAAPAQTIMMFDPERPGSVGRAVAGGRIKIATPEGEPLAPGETGEVWMRSPAASRSYYGDPESGTFRDGWVRMGDLGRLDPDGYLYLVDRESDVVKSGAYKVSTLHVEEAVFGHPAVVEAAAFGVPHPVLGTVVAVALVVREPLAAEELRVFLSDRLAPQELPAHVITVPALPRNAGGKADKRALRETLVSGTAPGAVSDSGTASGAAAAPGAAEEIPV</sequence>
<keyword evidence="4" id="KW-0436">Ligase</keyword>
<dbReference type="InterPro" id="IPR025110">
    <property type="entry name" value="AMP-bd_C"/>
</dbReference>
<dbReference type="Proteomes" id="UP000616724">
    <property type="component" value="Unassembled WGS sequence"/>
</dbReference>
<evidence type="ECO:0000313" key="4">
    <source>
        <dbReference type="EMBL" id="GIH77654.1"/>
    </source>
</evidence>
<organism evidence="4 5">
    <name type="scientific">Planobispora longispora</name>
    <dbReference type="NCBI Taxonomy" id="28887"/>
    <lineage>
        <taxon>Bacteria</taxon>
        <taxon>Bacillati</taxon>
        <taxon>Actinomycetota</taxon>
        <taxon>Actinomycetes</taxon>
        <taxon>Streptosporangiales</taxon>
        <taxon>Streptosporangiaceae</taxon>
        <taxon>Planobispora</taxon>
    </lineage>
</organism>
<keyword evidence="5" id="KW-1185">Reference proteome</keyword>
<feature type="domain" description="AMP-binding enzyme C-terminal" evidence="3">
    <location>
        <begin position="409"/>
        <end position="481"/>
    </location>
</feature>
<dbReference type="InterPro" id="IPR050237">
    <property type="entry name" value="ATP-dep_AMP-bd_enzyme"/>
</dbReference>
<proteinExistence type="predicted"/>
<dbReference type="PANTHER" id="PTHR43767">
    <property type="entry name" value="LONG-CHAIN-FATTY-ACID--COA LIGASE"/>
    <property type="match status" value="1"/>
</dbReference>
<dbReference type="Pfam" id="PF13193">
    <property type="entry name" value="AMP-binding_C"/>
    <property type="match status" value="1"/>
</dbReference>
<dbReference type="InterPro" id="IPR000873">
    <property type="entry name" value="AMP-dep_synth/lig_dom"/>
</dbReference>
<protein>
    <submittedName>
        <fullName evidence="4">O-succinylbenzoic acid--CoA ligase</fullName>
    </submittedName>
</protein>
<dbReference type="Gene3D" id="3.30.300.30">
    <property type="match status" value="1"/>
</dbReference>
<feature type="region of interest" description="Disordered" evidence="1">
    <location>
        <begin position="495"/>
        <end position="521"/>
    </location>
</feature>
<dbReference type="InterPro" id="IPR020845">
    <property type="entry name" value="AMP-binding_CS"/>
</dbReference>
<evidence type="ECO:0000313" key="5">
    <source>
        <dbReference type="Proteomes" id="UP000616724"/>
    </source>
</evidence>
<gene>
    <name evidence="4" type="ORF">Plo01_40830</name>
</gene>
<dbReference type="InterPro" id="IPR042099">
    <property type="entry name" value="ANL_N_sf"/>
</dbReference>
<feature type="domain" description="AMP-dependent synthetase/ligase" evidence="2">
    <location>
        <begin position="11"/>
        <end position="360"/>
    </location>
</feature>
<dbReference type="InterPro" id="IPR045851">
    <property type="entry name" value="AMP-bd_C_sf"/>
</dbReference>
<dbReference type="RefSeq" id="WP_203892208.1">
    <property type="nucleotide sequence ID" value="NZ_BOOH01000033.1"/>
</dbReference>
<reference evidence="4 5" key="1">
    <citation type="submission" date="2021-01" db="EMBL/GenBank/DDBJ databases">
        <title>Whole genome shotgun sequence of Planobispora longispora NBRC 13918.</title>
        <authorList>
            <person name="Komaki H."/>
            <person name="Tamura T."/>
        </authorList>
    </citation>
    <scope>NUCLEOTIDE SEQUENCE [LARGE SCALE GENOMIC DNA]</scope>
    <source>
        <strain evidence="4 5">NBRC 13918</strain>
    </source>
</reference>
<evidence type="ECO:0000259" key="2">
    <source>
        <dbReference type="Pfam" id="PF00501"/>
    </source>
</evidence>
<evidence type="ECO:0000256" key="1">
    <source>
        <dbReference type="SAM" id="MobiDB-lite"/>
    </source>
</evidence>
<dbReference type="EMBL" id="BOOH01000033">
    <property type="protein sequence ID" value="GIH77654.1"/>
    <property type="molecule type" value="Genomic_DNA"/>
</dbReference>
<comment type="caution">
    <text evidence="4">The sequence shown here is derived from an EMBL/GenBank/DDBJ whole genome shotgun (WGS) entry which is preliminary data.</text>
</comment>
<dbReference type="GO" id="GO:0016878">
    <property type="term" value="F:acid-thiol ligase activity"/>
    <property type="evidence" value="ECO:0007669"/>
    <property type="project" value="UniProtKB-ARBA"/>
</dbReference>
<dbReference type="SUPFAM" id="SSF56801">
    <property type="entry name" value="Acetyl-CoA synthetase-like"/>
    <property type="match status" value="1"/>
</dbReference>
<dbReference type="Pfam" id="PF00501">
    <property type="entry name" value="AMP-binding"/>
    <property type="match status" value="1"/>
</dbReference>
<dbReference type="Gene3D" id="3.40.50.12780">
    <property type="entry name" value="N-terminal domain of ligase-like"/>
    <property type="match status" value="1"/>
</dbReference>
<dbReference type="AlphaFoldDB" id="A0A8J3RMH1"/>
<feature type="compositionally biased region" description="Low complexity" evidence="1">
    <location>
        <begin position="498"/>
        <end position="521"/>
    </location>
</feature>
<accession>A0A8J3RMH1</accession>
<dbReference type="PANTHER" id="PTHR43767:SF1">
    <property type="entry name" value="NONRIBOSOMAL PEPTIDE SYNTHASE PES1 (EUROFUNG)-RELATED"/>
    <property type="match status" value="1"/>
</dbReference>
<name>A0A8J3RMH1_9ACTN</name>
<evidence type="ECO:0000259" key="3">
    <source>
        <dbReference type="Pfam" id="PF13193"/>
    </source>
</evidence>
<dbReference type="PROSITE" id="PS00455">
    <property type="entry name" value="AMP_BINDING"/>
    <property type="match status" value="1"/>
</dbReference>